<dbReference type="PROSITE" id="PS50883">
    <property type="entry name" value="EAL"/>
    <property type="match status" value="1"/>
</dbReference>
<dbReference type="InterPro" id="IPR043128">
    <property type="entry name" value="Rev_trsase/Diguanyl_cyclase"/>
</dbReference>
<dbReference type="Gene3D" id="3.30.70.270">
    <property type="match status" value="1"/>
</dbReference>
<dbReference type="Pfam" id="PF01590">
    <property type="entry name" value="GAF"/>
    <property type="match status" value="1"/>
</dbReference>
<feature type="domain" description="EAL" evidence="1">
    <location>
        <begin position="333"/>
        <end position="585"/>
    </location>
</feature>
<reference evidence="2 3" key="1">
    <citation type="journal article" date="2015" name="Mol. Plant Microbe Interact.">
        <title>Comparative Genomic Analysis of Pseudomonas chlororaphis PCL1606 Reveals New Insight into Antifungal Compounds Involved in Biocontrol.</title>
        <authorList>
            <person name="Calderon C.E."/>
            <person name="Ramos C."/>
            <person name="de Vicente A."/>
            <person name="Cazorla F.M."/>
        </authorList>
    </citation>
    <scope>NUCLEOTIDE SEQUENCE [LARGE SCALE GENOMIC DNA]</scope>
    <source>
        <strain evidence="2 3">PCL1606</strain>
    </source>
</reference>
<dbReference type="SMART" id="SM00065">
    <property type="entry name" value="GAF"/>
    <property type="match status" value="1"/>
</dbReference>
<dbReference type="PATRIC" id="fig|587753.10.peg.4686"/>
<name>A0A0D5Y581_9PSED</name>
<dbReference type="Pfam" id="PF00563">
    <property type="entry name" value="EAL"/>
    <property type="match status" value="1"/>
</dbReference>
<dbReference type="KEGG" id="pcz:PCL1606_46900"/>
<dbReference type="CDD" id="cd01948">
    <property type="entry name" value="EAL"/>
    <property type="match status" value="1"/>
</dbReference>
<accession>A0A0D5Y581</accession>
<evidence type="ECO:0000313" key="3">
    <source>
        <dbReference type="Proteomes" id="UP000032748"/>
    </source>
</evidence>
<dbReference type="InterPro" id="IPR003018">
    <property type="entry name" value="GAF"/>
</dbReference>
<evidence type="ECO:0000259" key="1">
    <source>
        <dbReference type="PROSITE" id="PS50883"/>
    </source>
</evidence>
<dbReference type="PANTHER" id="PTHR33121">
    <property type="entry name" value="CYCLIC DI-GMP PHOSPHODIESTERASE PDEF"/>
    <property type="match status" value="1"/>
</dbReference>
<gene>
    <name evidence="2" type="ORF">PCL1606_46900</name>
</gene>
<proteinExistence type="predicted"/>
<organism evidence="2 3">
    <name type="scientific">Pseudomonas chlororaphis</name>
    <dbReference type="NCBI Taxonomy" id="587753"/>
    <lineage>
        <taxon>Bacteria</taxon>
        <taxon>Pseudomonadati</taxon>
        <taxon>Pseudomonadota</taxon>
        <taxon>Gammaproteobacteria</taxon>
        <taxon>Pseudomonadales</taxon>
        <taxon>Pseudomonadaceae</taxon>
        <taxon>Pseudomonas</taxon>
    </lineage>
</organism>
<dbReference type="SUPFAM" id="SSF141868">
    <property type="entry name" value="EAL domain-like"/>
    <property type="match status" value="1"/>
</dbReference>
<evidence type="ECO:0000313" key="2">
    <source>
        <dbReference type="EMBL" id="AKA26137.1"/>
    </source>
</evidence>
<dbReference type="InterPro" id="IPR050706">
    <property type="entry name" value="Cyclic-di-GMP_PDE-like"/>
</dbReference>
<dbReference type="OrthoDB" id="9804951at2"/>
<dbReference type="InterPro" id="IPR001633">
    <property type="entry name" value="EAL_dom"/>
</dbReference>
<dbReference type="InterPro" id="IPR035919">
    <property type="entry name" value="EAL_sf"/>
</dbReference>
<dbReference type="InterPro" id="IPR000160">
    <property type="entry name" value="GGDEF_dom"/>
</dbReference>
<dbReference type="Gene3D" id="3.20.20.450">
    <property type="entry name" value="EAL domain"/>
    <property type="match status" value="1"/>
</dbReference>
<dbReference type="PANTHER" id="PTHR33121:SF19">
    <property type="entry name" value="CYCLIC DI-GMP PHOSPHODIESTERASE PA2567"/>
    <property type="match status" value="1"/>
</dbReference>
<dbReference type="InterPro" id="IPR029016">
    <property type="entry name" value="GAF-like_dom_sf"/>
</dbReference>
<sequence>MPDKAIIEERRLAALHALELLDTASCENFDRICRMAAEYFKVPTALISLVDRDRQWFKSRVGFDEPQTPISQSFCAFTIQGREVLEVRNAVLDPRFQDNPLVTREQGIRFYAGAPLLTSSGYAIGSLCIIDKAEQQLSLTERQQLRDMAAMVMEQVEQRQRQRRRDPVSGLCNREQFQTDLRDLAEHHLGEKRVLVLIDALDMKVAHELTLALGLAPFETIIRFLALRLKEYLGRHVRVYHVSVKRFGFLLPAPAPGLDRLLQALVSRLRRQPPGLGFPMIPTVCAGAVEFEIHPQSVDDALRKAMFALELAMARRSFWAHYDAGRDHAQRRAFNLTSDLGEALSSGQIYLVFQPRFALPDGAQVSAEALLRWEHPWLGPISPAEFIPVMERNGLIHQVTHWVVDTVLGKLRAWCLPEHCKLSFNLSPRDFQDQDIAEIIRRACQRHDVDPRRLEVEITEGEWLRSNPNVLEQLTRIRELGTDVAIDDFGTGYSNFAYLHQIPANVVKLDKSMITDLEHNTQHQKITRSILSLARELGYRTVAEGIESFQCLQMLHAFGCDEAQGYFLARPMLQDKFLAWSGANRFPLQPCV</sequence>
<dbReference type="AlphaFoldDB" id="A0A0D5Y581"/>
<dbReference type="RefSeq" id="WP_045885156.1">
    <property type="nucleotide sequence ID" value="NZ_CP011110.1"/>
</dbReference>
<dbReference type="EMBL" id="CP011110">
    <property type="protein sequence ID" value="AKA26137.1"/>
    <property type="molecule type" value="Genomic_DNA"/>
</dbReference>
<dbReference type="Gene3D" id="3.30.450.40">
    <property type="match status" value="1"/>
</dbReference>
<dbReference type="InterPro" id="IPR029787">
    <property type="entry name" value="Nucleotide_cyclase"/>
</dbReference>
<dbReference type="SUPFAM" id="SSF55073">
    <property type="entry name" value="Nucleotide cyclase"/>
    <property type="match status" value="1"/>
</dbReference>
<dbReference type="GO" id="GO:0071111">
    <property type="term" value="F:cyclic-guanylate-specific phosphodiesterase activity"/>
    <property type="evidence" value="ECO:0007669"/>
    <property type="project" value="InterPro"/>
</dbReference>
<dbReference type="SMART" id="SM00052">
    <property type="entry name" value="EAL"/>
    <property type="match status" value="1"/>
</dbReference>
<dbReference type="SUPFAM" id="SSF55781">
    <property type="entry name" value="GAF domain-like"/>
    <property type="match status" value="1"/>
</dbReference>
<dbReference type="Proteomes" id="UP000032748">
    <property type="component" value="Chromosome"/>
</dbReference>
<protein>
    <submittedName>
        <fullName evidence="2">Cyclic diguanylate phosphodiesterase</fullName>
    </submittedName>
</protein>
<dbReference type="SMART" id="SM00267">
    <property type="entry name" value="GGDEF"/>
    <property type="match status" value="1"/>
</dbReference>